<protein>
    <recommendedName>
        <fullName evidence="3">F-box domain-containing protein</fullName>
    </recommendedName>
</protein>
<comment type="caution">
    <text evidence="1">The sequence shown here is derived from an EMBL/GenBank/DDBJ whole genome shotgun (WGS) entry which is preliminary data.</text>
</comment>
<evidence type="ECO:0008006" key="3">
    <source>
        <dbReference type="Google" id="ProtNLM"/>
    </source>
</evidence>
<dbReference type="SUPFAM" id="SSF52047">
    <property type="entry name" value="RNI-like"/>
    <property type="match status" value="1"/>
</dbReference>
<proteinExistence type="predicted"/>
<organism evidence="1 2">
    <name type="scientific">Mycena sanguinolenta</name>
    <dbReference type="NCBI Taxonomy" id="230812"/>
    <lineage>
        <taxon>Eukaryota</taxon>
        <taxon>Fungi</taxon>
        <taxon>Dikarya</taxon>
        <taxon>Basidiomycota</taxon>
        <taxon>Agaricomycotina</taxon>
        <taxon>Agaricomycetes</taxon>
        <taxon>Agaricomycetidae</taxon>
        <taxon>Agaricales</taxon>
        <taxon>Marasmiineae</taxon>
        <taxon>Mycenaceae</taxon>
        <taxon>Mycena</taxon>
    </lineage>
</organism>
<dbReference type="EMBL" id="JACAZH010000007">
    <property type="protein sequence ID" value="KAF7363747.1"/>
    <property type="molecule type" value="Genomic_DNA"/>
</dbReference>
<dbReference type="OrthoDB" id="3248197at2759"/>
<dbReference type="InterPro" id="IPR032675">
    <property type="entry name" value="LRR_dom_sf"/>
</dbReference>
<dbReference type="Gene3D" id="3.80.10.10">
    <property type="entry name" value="Ribonuclease Inhibitor"/>
    <property type="match status" value="1"/>
</dbReference>
<reference evidence="1" key="1">
    <citation type="submission" date="2020-05" db="EMBL/GenBank/DDBJ databases">
        <title>Mycena genomes resolve the evolution of fungal bioluminescence.</title>
        <authorList>
            <person name="Tsai I.J."/>
        </authorList>
    </citation>
    <scope>NUCLEOTIDE SEQUENCE</scope>
    <source>
        <strain evidence="1">160909Yilan</strain>
    </source>
</reference>
<gene>
    <name evidence="1" type="ORF">MSAN_01032500</name>
</gene>
<dbReference type="Proteomes" id="UP000623467">
    <property type="component" value="Unassembled WGS sequence"/>
</dbReference>
<accession>A0A8H7D8U1</accession>
<keyword evidence="2" id="KW-1185">Reference proteome</keyword>
<dbReference type="PANTHER" id="PTHR38926:SF5">
    <property type="entry name" value="F-BOX AND LEUCINE-RICH REPEAT PROTEIN 6"/>
    <property type="match status" value="1"/>
</dbReference>
<evidence type="ECO:0000313" key="1">
    <source>
        <dbReference type="EMBL" id="KAF7363747.1"/>
    </source>
</evidence>
<sequence>MSLSNSPFTDRLNTNYVPSDSEILQIRALLVEPVEEVARINAQIAEMELAITQLKEKRTLLQTPIDAHKALISPMRLAPYDILQEIFLSCLPSKHNALIDFNDAPLLLGRVCRHWRSVAYSTPLLWSSIHIPPFDDLSVPPNIRLGLERVVAAWLERSASCPLSVSFFDSINRHFGSHALILQLVALSRRMRSLELSGDAELLHPLLQLGPEDVPLLKRILIKTPNHQTPSTNILQIPTLCDLNLTMSAVDPLSLPLPWSQLTSLRLESWGRRINHVREGGLDFDGALDVLRKCPNLEQCELYITKSSKPVGLPLIVLPRLHTLAFTGGWFHFEKWGSDLVAPNLRYLRIGQVVIGNNAPGALDHVSLKADIDPNRFTSSSLLEFLQSFPTISHLRLSAAMYAARPVSLDDGFIALFGPPHNLCPMLTHITLFAHAAGFSDAAALVFIKARMRMPTPLRRVGAEFRRPMELDIMPELRSFILDGLQVVVKYAPSPWKFKPQNGLDRL</sequence>
<name>A0A8H7D8U1_9AGAR</name>
<evidence type="ECO:0000313" key="2">
    <source>
        <dbReference type="Proteomes" id="UP000623467"/>
    </source>
</evidence>
<dbReference type="Gene3D" id="1.20.1280.50">
    <property type="match status" value="1"/>
</dbReference>
<dbReference type="AlphaFoldDB" id="A0A8H7D8U1"/>
<dbReference type="PANTHER" id="PTHR38926">
    <property type="entry name" value="F-BOX DOMAIN CONTAINING PROTEIN, EXPRESSED"/>
    <property type="match status" value="1"/>
</dbReference>